<sequence length="139" mass="16040">MEFHYVDLRGFCYATEDEERVEAALRHYLPDDYPVEREMTEGHHGDSIAVLSARVDNADDVRYVMNRVLEAGERQRIIEEIEERVDDDCSFHLRLDKQTAYEDVSALGDGLHLRAKVEAYPAKREKAVEAVRRSLEAEG</sequence>
<dbReference type="Gene3D" id="3.30.1440.10">
    <property type="match status" value="1"/>
</dbReference>
<comment type="caution">
    <text evidence="1">The sequence shown here is derived from an EMBL/GenBank/DDBJ whole genome shotgun (WGS) entry which is preliminary data.</text>
</comment>
<reference evidence="1" key="1">
    <citation type="submission" date="2022-09" db="EMBL/GenBank/DDBJ databases">
        <title>Haloadaptaus new haloarchaeum isolated from saline soil.</title>
        <authorList>
            <person name="Duran-Viseras A."/>
            <person name="Sanchez-Porro C."/>
            <person name="Ventosa A."/>
        </authorList>
    </citation>
    <scope>NUCLEOTIDE SEQUENCE</scope>
    <source>
        <strain evidence="1">F3-133</strain>
    </source>
</reference>
<dbReference type="NCBIfam" id="NF011141">
    <property type="entry name" value="PRK14555.1-1"/>
    <property type="match status" value="1"/>
</dbReference>
<dbReference type="Proteomes" id="UP001149411">
    <property type="component" value="Unassembled WGS sequence"/>
</dbReference>
<accession>A0A9Q4C5Y5</accession>
<protein>
    <submittedName>
        <fullName evidence="1">RNA-binding protein</fullName>
    </submittedName>
</protein>
<dbReference type="SUPFAM" id="SSF55282">
    <property type="entry name" value="RL5-like"/>
    <property type="match status" value="1"/>
</dbReference>
<dbReference type="RefSeq" id="WP_266088322.1">
    <property type="nucleotide sequence ID" value="NZ_RKLV01000011.1"/>
</dbReference>
<evidence type="ECO:0000313" key="1">
    <source>
        <dbReference type="EMBL" id="MCX2819760.1"/>
    </source>
</evidence>
<organism evidence="1 2">
    <name type="scientific">Halorutilus salinus</name>
    <dbReference type="NCBI Taxonomy" id="2487751"/>
    <lineage>
        <taxon>Archaea</taxon>
        <taxon>Methanobacteriati</taxon>
        <taxon>Methanobacteriota</taxon>
        <taxon>Stenosarchaea group</taxon>
        <taxon>Halobacteria</taxon>
        <taxon>Halorutilales</taxon>
        <taxon>Halorutilaceae</taxon>
        <taxon>Halorutilus</taxon>
    </lineage>
</organism>
<dbReference type="InterPro" id="IPR002739">
    <property type="entry name" value="PAB1135-like"/>
</dbReference>
<dbReference type="Pfam" id="PF01877">
    <property type="entry name" value="RNA_binding"/>
    <property type="match status" value="1"/>
</dbReference>
<keyword evidence="2" id="KW-1185">Reference proteome</keyword>
<dbReference type="EMBL" id="RKLV01000011">
    <property type="protein sequence ID" value="MCX2819760.1"/>
    <property type="molecule type" value="Genomic_DNA"/>
</dbReference>
<dbReference type="PANTHER" id="PTHR38816:SF1">
    <property type="entry name" value="EXOSOME SUBUNIT"/>
    <property type="match status" value="1"/>
</dbReference>
<name>A0A9Q4C5Y5_9EURY</name>
<dbReference type="AlphaFoldDB" id="A0A9Q4C5Y5"/>
<gene>
    <name evidence="1" type="ORF">EGH25_10410</name>
</gene>
<dbReference type="InterPro" id="IPR022803">
    <property type="entry name" value="Ribosomal_uL5_dom_sf"/>
</dbReference>
<evidence type="ECO:0000313" key="2">
    <source>
        <dbReference type="Proteomes" id="UP001149411"/>
    </source>
</evidence>
<dbReference type="PANTHER" id="PTHR38816">
    <property type="entry name" value="EXOSOME SUBUNIT, DUF54 FAMILY-RELATED"/>
    <property type="match status" value="1"/>
</dbReference>
<proteinExistence type="predicted"/>